<accession>A0A090BUM0</accession>
<dbReference type="KEGG" id="tig:THII_1044"/>
<protein>
    <submittedName>
        <fullName evidence="1">Uncharacterized protein</fullName>
    </submittedName>
</protein>
<evidence type="ECO:0000313" key="1">
    <source>
        <dbReference type="EMBL" id="BAP55341.1"/>
    </source>
</evidence>
<dbReference type="Proteomes" id="UP000031623">
    <property type="component" value="Chromosome"/>
</dbReference>
<gene>
    <name evidence="1" type="ORF">THII_1044</name>
</gene>
<dbReference type="HOGENOM" id="CLU_1365247_0_0_6"/>
<sequence length="184" mass="21588">MLVVLVLMGLISMLLLESFTYILHLRSRFLEQLDDSQRGILQEYWFRSTLAGIVTDYEDGKSIFQGQPRELSGLTLAALDMQVGVPTSFAWQLQYTDGITTLRYQNSQGDYWEVAKWSGDSGEFQYMSMEGEWHKQWPPQFGLKALQIPKMILFQGQRRQMPINWLVKLSDANYTRYDYRLYED</sequence>
<evidence type="ECO:0000313" key="2">
    <source>
        <dbReference type="Proteomes" id="UP000031623"/>
    </source>
</evidence>
<reference evidence="1 2" key="1">
    <citation type="journal article" date="2014" name="ISME J.">
        <title>Ecophysiology of Thioploca ingrica as revealed by the complete genome sequence supplemented with proteomic evidence.</title>
        <authorList>
            <person name="Kojima H."/>
            <person name="Ogura Y."/>
            <person name="Yamamoto N."/>
            <person name="Togashi T."/>
            <person name="Mori H."/>
            <person name="Watanabe T."/>
            <person name="Nemoto F."/>
            <person name="Kurokawa K."/>
            <person name="Hayashi T."/>
            <person name="Fukui M."/>
        </authorList>
    </citation>
    <scope>NUCLEOTIDE SEQUENCE [LARGE SCALE GENOMIC DNA]</scope>
</reference>
<organism evidence="1 2">
    <name type="scientific">Thioploca ingrica</name>
    <dbReference type="NCBI Taxonomy" id="40754"/>
    <lineage>
        <taxon>Bacteria</taxon>
        <taxon>Pseudomonadati</taxon>
        <taxon>Pseudomonadota</taxon>
        <taxon>Gammaproteobacteria</taxon>
        <taxon>Thiotrichales</taxon>
        <taxon>Thiotrichaceae</taxon>
        <taxon>Thioploca</taxon>
    </lineage>
</organism>
<proteinExistence type="predicted"/>
<dbReference type="AlphaFoldDB" id="A0A090BUM0"/>
<dbReference type="EMBL" id="AP014633">
    <property type="protein sequence ID" value="BAP55341.1"/>
    <property type="molecule type" value="Genomic_DNA"/>
</dbReference>
<dbReference type="STRING" id="40754.THII_1044"/>
<name>A0A090BUM0_9GAMM</name>
<keyword evidence="2" id="KW-1185">Reference proteome</keyword>